<feature type="region of interest" description="Disordered" evidence="2">
    <location>
        <begin position="269"/>
        <end position="291"/>
    </location>
</feature>
<gene>
    <name evidence="3" type="ORF">EVG20_g5225</name>
</gene>
<sequence>MLALRPILCRVHTKSQARYPGVPGCVLELLPYTTEGPKIRGRSWYARHWWDEDIERLQKEIKALEERCEQGNPEDYDKVIHDFTQLKKKELEERKEHTNKCQQWTSKKEDERFLELQSIKDKRYADIEARCLELGYTKADVSRIRTHREIRSGKPMSARVWSRIWPILQPCLDKARADRLAAERNRRRRSREELVAELYIEFLKTRPPKTVPYLPSERDVLQLDNISAAIEEDTTVTQELRQTLTDIIPNMMPQLEAWTQERKTTLLSRLPVEEVPTTSSSSAEAPSSQAADPIDQLEQAILVFTCSVGFTCRRYGGFGGFNAQILVGSEALAHRCNFLTEPPRDNTPALPLFSEKGSEGVRELLSLLHLDPLTTTPAELDRLDPRFICLNCPAQPAYELFYNFPGLPRRKAMSWRACIEHILYGPGSNHKEAKWATLSDEETQDAKNREGNNPTALEPRWGCGHCSVHIERHKSLSHWMARSEAIQHVHEVHSIEEPEESKDFFWNPRFYQRFPSFTTYDMSEDSEEEDGLGFWFGGGFDDEDEDEFDDDDDLDDEEGFPDFPIFSTALLGLVASSL</sequence>
<keyword evidence="1" id="KW-0175">Coiled coil</keyword>
<dbReference type="AlphaFoldDB" id="A0A4Y9YTX8"/>
<feature type="coiled-coil region" evidence="1">
    <location>
        <begin position="47"/>
        <end position="107"/>
    </location>
</feature>
<name>A0A4Y9YTX8_9AGAM</name>
<evidence type="ECO:0000313" key="4">
    <source>
        <dbReference type="Proteomes" id="UP000298327"/>
    </source>
</evidence>
<dbReference type="Proteomes" id="UP000298327">
    <property type="component" value="Unassembled WGS sequence"/>
</dbReference>
<feature type="compositionally biased region" description="Low complexity" evidence="2">
    <location>
        <begin position="273"/>
        <end position="288"/>
    </location>
</feature>
<evidence type="ECO:0000256" key="1">
    <source>
        <dbReference type="SAM" id="Coils"/>
    </source>
</evidence>
<comment type="caution">
    <text evidence="3">The sequence shown here is derived from an EMBL/GenBank/DDBJ whole genome shotgun (WGS) entry which is preliminary data.</text>
</comment>
<keyword evidence="4" id="KW-1185">Reference proteome</keyword>
<evidence type="ECO:0000313" key="3">
    <source>
        <dbReference type="EMBL" id="TFY65855.1"/>
    </source>
</evidence>
<dbReference type="OrthoDB" id="2322499at2759"/>
<proteinExistence type="predicted"/>
<evidence type="ECO:0000256" key="2">
    <source>
        <dbReference type="SAM" id="MobiDB-lite"/>
    </source>
</evidence>
<accession>A0A4Y9YTX8</accession>
<reference evidence="3 4" key="1">
    <citation type="submission" date="2019-02" db="EMBL/GenBank/DDBJ databases">
        <title>Genome sequencing of the rare red list fungi Dentipellis fragilis.</title>
        <authorList>
            <person name="Buettner E."/>
            <person name="Kellner H."/>
        </authorList>
    </citation>
    <scope>NUCLEOTIDE SEQUENCE [LARGE SCALE GENOMIC DNA]</scope>
    <source>
        <strain evidence="3 4">DSM 105465</strain>
    </source>
</reference>
<dbReference type="EMBL" id="SEOQ01000301">
    <property type="protein sequence ID" value="TFY65855.1"/>
    <property type="molecule type" value="Genomic_DNA"/>
</dbReference>
<organism evidence="3 4">
    <name type="scientific">Dentipellis fragilis</name>
    <dbReference type="NCBI Taxonomy" id="205917"/>
    <lineage>
        <taxon>Eukaryota</taxon>
        <taxon>Fungi</taxon>
        <taxon>Dikarya</taxon>
        <taxon>Basidiomycota</taxon>
        <taxon>Agaricomycotina</taxon>
        <taxon>Agaricomycetes</taxon>
        <taxon>Russulales</taxon>
        <taxon>Hericiaceae</taxon>
        <taxon>Dentipellis</taxon>
    </lineage>
</organism>
<protein>
    <submittedName>
        <fullName evidence="3">Uncharacterized protein</fullName>
    </submittedName>
</protein>